<dbReference type="RefSeq" id="WP_101496807.1">
    <property type="nucleotide sequence ID" value="NZ_LNJZ01000007.1"/>
</dbReference>
<sequence length="313" mass="34532">MLSFIRFLAVSLLLASSSLLAQPLLEAHQAAALLADGELQAVDIRSPELYQQEHIPGAISAPYGRWRGPASNPGQLLSPHDFEQLVQELGLTPEQHILVYSTGDDETDFGAAARVYWTLKYLGFERLSVLNGGFKYWLAGQAGSTEQAARQLPASLTRIQLQPQLAVGTDELFDKISRQQGDFQLLDSRPPAFFEGTVKAPTATVGGTIAGARNLPFQQWFNTNDTRIRPAAEIRQLVREQQLTEAGETLSFCNTGHWAATNWFVLSELAGLDNVRLYPGSMAEWTQNPAALPMANTPGRWQQIKAKFQQLVQ</sequence>
<dbReference type="EMBL" id="SNYK01000001">
    <property type="protein sequence ID" value="TDQ40105.1"/>
    <property type="molecule type" value="Genomic_DNA"/>
</dbReference>
<name>A0A4R6U6F0_9GAMM</name>
<dbReference type="PANTHER" id="PTHR43855">
    <property type="entry name" value="THIOSULFATE SULFURTRANSFERASE"/>
    <property type="match status" value="1"/>
</dbReference>
<dbReference type="Pfam" id="PF00581">
    <property type="entry name" value="Rhodanese"/>
    <property type="match status" value="2"/>
</dbReference>
<dbReference type="GO" id="GO:0016740">
    <property type="term" value="F:transferase activity"/>
    <property type="evidence" value="ECO:0007669"/>
    <property type="project" value="UniProtKB-KW"/>
</dbReference>
<dbReference type="InterPro" id="IPR036873">
    <property type="entry name" value="Rhodanese-like_dom_sf"/>
</dbReference>
<gene>
    <name evidence="4" type="ORF">DFQ45_101239</name>
</gene>
<evidence type="ECO:0000256" key="1">
    <source>
        <dbReference type="ARBA" id="ARBA00022737"/>
    </source>
</evidence>
<evidence type="ECO:0000313" key="4">
    <source>
        <dbReference type="EMBL" id="TDQ40105.1"/>
    </source>
</evidence>
<feature type="signal peptide" evidence="2">
    <location>
        <begin position="1"/>
        <end position="21"/>
    </location>
</feature>
<feature type="domain" description="Rhodanese" evidence="3">
    <location>
        <begin position="35"/>
        <end position="146"/>
    </location>
</feature>
<organism evidence="4 5">
    <name type="scientific">Thiopseudomonas denitrificans</name>
    <dbReference type="NCBI Taxonomy" id="1501432"/>
    <lineage>
        <taxon>Bacteria</taxon>
        <taxon>Pseudomonadati</taxon>
        <taxon>Pseudomonadota</taxon>
        <taxon>Gammaproteobacteria</taxon>
        <taxon>Pseudomonadales</taxon>
        <taxon>Pseudomonadaceae</taxon>
        <taxon>Thiopseudomonas</taxon>
    </lineage>
</organism>
<dbReference type="AlphaFoldDB" id="A0A4R6U6F0"/>
<keyword evidence="1" id="KW-0677">Repeat</keyword>
<protein>
    <submittedName>
        <fullName evidence="4">Thiosulfate/3-mercaptopyruvate sulfurtransferase</fullName>
    </submittedName>
</protein>
<dbReference type="Gene3D" id="3.40.250.10">
    <property type="entry name" value="Rhodanese-like domain"/>
    <property type="match status" value="2"/>
</dbReference>
<feature type="domain" description="Rhodanese" evidence="3">
    <location>
        <begin position="179"/>
        <end position="287"/>
    </location>
</feature>
<dbReference type="SUPFAM" id="SSF52821">
    <property type="entry name" value="Rhodanese/Cell cycle control phosphatase"/>
    <property type="match status" value="2"/>
</dbReference>
<proteinExistence type="predicted"/>
<feature type="chain" id="PRO_5020386097" evidence="2">
    <location>
        <begin position="22"/>
        <end position="313"/>
    </location>
</feature>
<dbReference type="InterPro" id="IPR001763">
    <property type="entry name" value="Rhodanese-like_dom"/>
</dbReference>
<dbReference type="OrthoDB" id="9781034at2"/>
<evidence type="ECO:0000256" key="2">
    <source>
        <dbReference type="SAM" id="SignalP"/>
    </source>
</evidence>
<dbReference type="CDD" id="cd01448">
    <property type="entry name" value="TST_Repeat_1"/>
    <property type="match status" value="1"/>
</dbReference>
<keyword evidence="4" id="KW-0670">Pyruvate</keyword>
<dbReference type="CDD" id="cd01449">
    <property type="entry name" value="TST_Repeat_2"/>
    <property type="match status" value="1"/>
</dbReference>
<reference evidence="4 5" key="1">
    <citation type="submission" date="2019-03" db="EMBL/GenBank/DDBJ databases">
        <title>Genomic Encyclopedia of Type Strains, Phase IV (KMG-IV): sequencing the most valuable type-strain genomes for metagenomic binning, comparative biology and taxonomic classification.</title>
        <authorList>
            <person name="Goeker M."/>
        </authorList>
    </citation>
    <scope>NUCLEOTIDE SEQUENCE [LARGE SCALE GENOMIC DNA]</scope>
    <source>
        <strain evidence="4 5">DSM 28679</strain>
    </source>
</reference>
<dbReference type="PANTHER" id="PTHR43855:SF1">
    <property type="entry name" value="THIOSULFATE SULFURTRANSFERASE"/>
    <property type="match status" value="1"/>
</dbReference>
<keyword evidence="5" id="KW-1185">Reference proteome</keyword>
<dbReference type="Proteomes" id="UP000294575">
    <property type="component" value="Unassembled WGS sequence"/>
</dbReference>
<comment type="caution">
    <text evidence="4">The sequence shown here is derived from an EMBL/GenBank/DDBJ whole genome shotgun (WGS) entry which is preliminary data.</text>
</comment>
<keyword evidence="2" id="KW-0732">Signal</keyword>
<keyword evidence="4" id="KW-0808">Transferase</keyword>
<dbReference type="SMART" id="SM00450">
    <property type="entry name" value="RHOD"/>
    <property type="match status" value="2"/>
</dbReference>
<evidence type="ECO:0000313" key="5">
    <source>
        <dbReference type="Proteomes" id="UP000294575"/>
    </source>
</evidence>
<evidence type="ECO:0000259" key="3">
    <source>
        <dbReference type="PROSITE" id="PS50206"/>
    </source>
</evidence>
<dbReference type="InterPro" id="IPR051126">
    <property type="entry name" value="Thiosulfate_sulfurtransferase"/>
</dbReference>
<accession>A0A4R6U6F0</accession>
<dbReference type="PROSITE" id="PS50206">
    <property type="entry name" value="RHODANESE_3"/>
    <property type="match status" value="2"/>
</dbReference>